<proteinExistence type="predicted"/>
<keyword evidence="2" id="KW-1185">Reference proteome</keyword>
<feature type="non-terminal residue" evidence="1">
    <location>
        <position position="163"/>
    </location>
</feature>
<name>A0ACB7ZY38_9AGAM</name>
<organism evidence="1 2">
    <name type="scientific">Hygrophoropsis aurantiaca</name>
    <dbReference type="NCBI Taxonomy" id="72124"/>
    <lineage>
        <taxon>Eukaryota</taxon>
        <taxon>Fungi</taxon>
        <taxon>Dikarya</taxon>
        <taxon>Basidiomycota</taxon>
        <taxon>Agaricomycotina</taxon>
        <taxon>Agaricomycetes</taxon>
        <taxon>Agaricomycetidae</taxon>
        <taxon>Boletales</taxon>
        <taxon>Coniophorineae</taxon>
        <taxon>Hygrophoropsidaceae</taxon>
        <taxon>Hygrophoropsis</taxon>
    </lineage>
</organism>
<protein>
    <submittedName>
        <fullName evidence="1">Uncharacterized protein</fullName>
    </submittedName>
</protein>
<dbReference type="Proteomes" id="UP000790377">
    <property type="component" value="Unassembled WGS sequence"/>
</dbReference>
<accession>A0ACB7ZY38</accession>
<evidence type="ECO:0000313" key="2">
    <source>
        <dbReference type="Proteomes" id="UP000790377"/>
    </source>
</evidence>
<sequence>GRPPAKIITDHFKQLEKVDNKSNRWLYECNYCGPNGAGARIEGRDNKHVKHLLDTKNCPNVPQSVRNAARTYLAAKTSDVLLPETISDTVSVADAVVTAPKRSKGSGGLLGFVDVALTPTQQDRANVKLFRFIVHANLPFSMAENWYFRNFLDEIRPSYNAPS</sequence>
<evidence type="ECO:0000313" key="1">
    <source>
        <dbReference type="EMBL" id="KAH7905945.1"/>
    </source>
</evidence>
<feature type="non-terminal residue" evidence="1">
    <location>
        <position position="1"/>
    </location>
</feature>
<comment type="caution">
    <text evidence="1">The sequence shown here is derived from an EMBL/GenBank/DDBJ whole genome shotgun (WGS) entry which is preliminary data.</text>
</comment>
<gene>
    <name evidence="1" type="ORF">BJ138DRAFT_975070</name>
</gene>
<reference evidence="1" key="1">
    <citation type="journal article" date="2021" name="New Phytol.">
        <title>Evolutionary innovations through gain and loss of genes in the ectomycorrhizal Boletales.</title>
        <authorList>
            <person name="Wu G."/>
            <person name="Miyauchi S."/>
            <person name="Morin E."/>
            <person name="Kuo A."/>
            <person name="Drula E."/>
            <person name="Varga T."/>
            <person name="Kohler A."/>
            <person name="Feng B."/>
            <person name="Cao Y."/>
            <person name="Lipzen A."/>
            <person name="Daum C."/>
            <person name="Hundley H."/>
            <person name="Pangilinan J."/>
            <person name="Johnson J."/>
            <person name="Barry K."/>
            <person name="LaButti K."/>
            <person name="Ng V."/>
            <person name="Ahrendt S."/>
            <person name="Min B."/>
            <person name="Choi I.G."/>
            <person name="Park H."/>
            <person name="Plett J.M."/>
            <person name="Magnuson J."/>
            <person name="Spatafora J.W."/>
            <person name="Nagy L.G."/>
            <person name="Henrissat B."/>
            <person name="Grigoriev I.V."/>
            <person name="Yang Z.L."/>
            <person name="Xu J."/>
            <person name="Martin F.M."/>
        </authorList>
    </citation>
    <scope>NUCLEOTIDE SEQUENCE</scope>
    <source>
        <strain evidence="1">ATCC 28755</strain>
    </source>
</reference>
<dbReference type="EMBL" id="MU268095">
    <property type="protein sequence ID" value="KAH7905945.1"/>
    <property type="molecule type" value="Genomic_DNA"/>
</dbReference>